<feature type="domain" description="DHHA1" evidence="2">
    <location>
        <begin position="233"/>
        <end position="319"/>
    </location>
</feature>
<protein>
    <submittedName>
        <fullName evidence="3">Phosphoesterase RecJ domain protein</fullName>
    </submittedName>
</protein>
<dbReference type="PANTHER" id="PTHR47618">
    <property type="entry name" value="BIFUNCTIONAL OLIGORIBONUCLEASE AND PAP PHOSPHATASE NRNA"/>
    <property type="match status" value="1"/>
</dbReference>
<dbReference type="KEGG" id="eha:Ethha_2781"/>
<dbReference type="EMBL" id="CP002400">
    <property type="protein sequence ID" value="ADU28273.1"/>
    <property type="molecule type" value="Genomic_DNA"/>
</dbReference>
<dbReference type="AlphaFoldDB" id="E6U8F4"/>
<dbReference type="RefSeq" id="WP_013486616.1">
    <property type="nucleotide sequence ID" value="NC_014828.1"/>
</dbReference>
<evidence type="ECO:0000313" key="3">
    <source>
        <dbReference type="EMBL" id="ADU28273.1"/>
    </source>
</evidence>
<dbReference type="Proteomes" id="UP000001551">
    <property type="component" value="Chromosome"/>
</dbReference>
<sequence length="329" mass="35545">MDRSENRNVTYAEAAAFLRKEDDFLILAHASPDGDTIGSSYALCLGLRALGKRARVSCSDPIPPRYGHLALPDVPVFEPRVIVTSDIADTQLFGKANAIYADKVALCIDHHPSNTQYAERVLLLPTASSTCEIMADLLKKLEVKITKNIADCIYTGLSTDTGCFRYSNTGAKALRLAAEMLECGAHTAAINKRLFETVSRQRLAVEQMALQTMEFHLDGRAALIVISLDMREKTGAAESDMEGFASLPVQVEGVQVGITIHEKGDRLYKLSVRTNEGVDASAICAHFGGGGHKAAAGCKIEGTLADVKTAILNVVEKALDQHGWHSDTE</sequence>
<dbReference type="InterPro" id="IPR003156">
    <property type="entry name" value="DHHA1_dom"/>
</dbReference>
<dbReference type="eggNOG" id="COG0618">
    <property type="taxonomic scope" value="Bacteria"/>
</dbReference>
<dbReference type="HOGENOM" id="CLU_039720_0_0_9"/>
<evidence type="ECO:0000259" key="2">
    <source>
        <dbReference type="Pfam" id="PF02272"/>
    </source>
</evidence>
<dbReference type="GO" id="GO:0003676">
    <property type="term" value="F:nucleic acid binding"/>
    <property type="evidence" value="ECO:0007669"/>
    <property type="project" value="InterPro"/>
</dbReference>
<proteinExistence type="predicted"/>
<dbReference type="InterPro" id="IPR051319">
    <property type="entry name" value="Oligoribo/pAp-PDE_c-di-AMP_PDE"/>
</dbReference>
<gene>
    <name evidence="3" type="ordered locus">Ethha_2781</name>
</gene>
<dbReference type="Gene3D" id="3.10.310.30">
    <property type="match status" value="1"/>
</dbReference>
<dbReference type="SUPFAM" id="SSF64182">
    <property type="entry name" value="DHH phosphoesterases"/>
    <property type="match status" value="1"/>
</dbReference>
<dbReference type="Pfam" id="PF01368">
    <property type="entry name" value="DHH"/>
    <property type="match status" value="1"/>
</dbReference>
<evidence type="ECO:0000259" key="1">
    <source>
        <dbReference type="Pfam" id="PF01368"/>
    </source>
</evidence>
<dbReference type="Pfam" id="PF02272">
    <property type="entry name" value="DHHA1"/>
    <property type="match status" value="1"/>
</dbReference>
<feature type="domain" description="DDH" evidence="1">
    <location>
        <begin position="24"/>
        <end position="156"/>
    </location>
</feature>
<accession>E6U8F4</accession>
<organism evidence="3 4">
    <name type="scientific">Ethanoligenens harbinense (strain DSM 18485 / JCM 12961 / CGMCC 1.5033 / YUAN-3)</name>
    <dbReference type="NCBI Taxonomy" id="663278"/>
    <lineage>
        <taxon>Bacteria</taxon>
        <taxon>Bacillati</taxon>
        <taxon>Bacillota</taxon>
        <taxon>Clostridia</taxon>
        <taxon>Eubacteriales</taxon>
        <taxon>Oscillospiraceae</taxon>
        <taxon>Ethanoligenens</taxon>
    </lineage>
</organism>
<reference evidence="3 4" key="1">
    <citation type="submission" date="2010-12" db="EMBL/GenBank/DDBJ databases">
        <title>Complete sequence of Ethanoligenens harbinense YUAN-3.</title>
        <authorList>
            <person name="Lucas S."/>
            <person name="Copeland A."/>
            <person name="Lapidus A."/>
            <person name="Cheng J.-F."/>
            <person name="Bruce D."/>
            <person name="Goodwin L."/>
            <person name="Pitluck S."/>
            <person name="Chertkov O."/>
            <person name="Misra M."/>
            <person name="Detter J.C."/>
            <person name="Han C."/>
            <person name="Tapia R."/>
            <person name="Land M."/>
            <person name="Hauser L."/>
            <person name="Jeffries C."/>
            <person name="Kyrpides N."/>
            <person name="Ivanova N."/>
            <person name="Mikhailova N."/>
            <person name="Wang A."/>
            <person name="Mouttaki H."/>
            <person name="He Z."/>
            <person name="Zhou J."/>
            <person name="Hemme C.L."/>
            <person name="Woyke T."/>
        </authorList>
    </citation>
    <scope>NUCLEOTIDE SEQUENCE [LARGE SCALE GENOMIC DNA]</scope>
    <source>
        <strain evidence="4">DSM 18485 / JCM 12961 / CGMCC 1.5033 / YUAN-3</strain>
    </source>
</reference>
<dbReference type="STRING" id="663278.Ethha_2781"/>
<dbReference type="InterPro" id="IPR001667">
    <property type="entry name" value="DDH_dom"/>
</dbReference>
<name>E6U8F4_ETHHY</name>
<dbReference type="PANTHER" id="PTHR47618:SF1">
    <property type="entry name" value="BIFUNCTIONAL OLIGORIBONUCLEASE AND PAP PHOSPHATASE NRNA"/>
    <property type="match status" value="1"/>
</dbReference>
<dbReference type="Gene3D" id="3.90.1640.10">
    <property type="entry name" value="inorganic pyrophosphatase (n-terminal core)"/>
    <property type="match status" value="1"/>
</dbReference>
<keyword evidence="4" id="KW-1185">Reference proteome</keyword>
<evidence type="ECO:0000313" key="4">
    <source>
        <dbReference type="Proteomes" id="UP000001551"/>
    </source>
</evidence>
<dbReference type="InterPro" id="IPR038763">
    <property type="entry name" value="DHH_sf"/>
</dbReference>